<evidence type="ECO:0000313" key="3">
    <source>
        <dbReference type="EMBL" id="SER21903.1"/>
    </source>
</evidence>
<evidence type="ECO:0000259" key="2">
    <source>
        <dbReference type="Pfam" id="PF02517"/>
    </source>
</evidence>
<feature type="transmembrane region" description="Helical" evidence="1">
    <location>
        <begin position="216"/>
        <end position="236"/>
    </location>
</feature>
<sequence length="256" mass="29154">MKFKDNKTLLSLFVLVVYFTCSYGWSIRRYFLPDLFADNSYLRSTSVQLTFYLLIPVLVMGALYGWKSLPKELGLNRGFSRGLGFAFLATLPMAVGYGIVSGLEWNLEWDAFLYGCVQASFAEEIIFRAFLFGLLYRKAGWGLFPATLIDGLVFGAIHMYQGETVAEAIMVFVVTGAGAAWFSWLFKEWNWNLWVPVFLHFFMNFWWSGFEMADNAAGGLWANVFRVMTIAFTVYVTNRPLLLTRLSGVKQLAPKV</sequence>
<feature type="transmembrane region" description="Helical" evidence="1">
    <location>
        <begin position="168"/>
        <end position="186"/>
    </location>
</feature>
<dbReference type="RefSeq" id="WP_175489482.1">
    <property type="nucleotide sequence ID" value="NZ_FOFB01000028.1"/>
</dbReference>
<feature type="transmembrane region" description="Helical" evidence="1">
    <location>
        <begin position="48"/>
        <end position="66"/>
    </location>
</feature>
<gene>
    <name evidence="3" type="ORF">SAMN05444359_12872</name>
</gene>
<feature type="domain" description="CAAX prenyl protease 2/Lysostaphin resistance protein A-like" evidence="2">
    <location>
        <begin position="111"/>
        <end position="205"/>
    </location>
</feature>
<keyword evidence="1" id="KW-0812">Transmembrane</keyword>
<dbReference type="InParanoid" id="A0A1H9MFG6"/>
<dbReference type="InterPro" id="IPR003675">
    <property type="entry name" value="Rce1/LyrA-like_dom"/>
</dbReference>
<feature type="transmembrane region" description="Helical" evidence="1">
    <location>
        <begin position="78"/>
        <end position="100"/>
    </location>
</feature>
<evidence type="ECO:0000256" key="1">
    <source>
        <dbReference type="SAM" id="Phobius"/>
    </source>
</evidence>
<organism evidence="3 4">
    <name type="scientific">Neolewinella agarilytica</name>
    <dbReference type="NCBI Taxonomy" id="478744"/>
    <lineage>
        <taxon>Bacteria</taxon>
        <taxon>Pseudomonadati</taxon>
        <taxon>Bacteroidota</taxon>
        <taxon>Saprospiria</taxon>
        <taxon>Saprospirales</taxon>
        <taxon>Lewinellaceae</taxon>
        <taxon>Neolewinella</taxon>
    </lineage>
</organism>
<dbReference type="Pfam" id="PF02517">
    <property type="entry name" value="Rce1-like"/>
    <property type="match status" value="1"/>
</dbReference>
<dbReference type="Proteomes" id="UP000199021">
    <property type="component" value="Unassembled WGS sequence"/>
</dbReference>
<dbReference type="EMBL" id="FOFB01000028">
    <property type="protein sequence ID" value="SER21903.1"/>
    <property type="molecule type" value="Genomic_DNA"/>
</dbReference>
<dbReference type="AlphaFoldDB" id="A0A1H9MFG6"/>
<keyword evidence="1" id="KW-1133">Transmembrane helix</keyword>
<keyword evidence="4" id="KW-1185">Reference proteome</keyword>
<protein>
    <recommendedName>
        <fullName evidence="2">CAAX prenyl protease 2/Lysostaphin resistance protein A-like domain-containing protein</fullName>
    </recommendedName>
</protein>
<name>A0A1H9MFG6_9BACT</name>
<evidence type="ECO:0000313" key="4">
    <source>
        <dbReference type="Proteomes" id="UP000199021"/>
    </source>
</evidence>
<proteinExistence type="predicted"/>
<feature type="transmembrane region" description="Helical" evidence="1">
    <location>
        <begin position="143"/>
        <end position="162"/>
    </location>
</feature>
<feature type="transmembrane region" description="Helical" evidence="1">
    <location>
        <begin position="193"/>
        <end position="210"/>
    </location>
</feature>
<reference evidence="4" key="1">
    <citation type="submission" date="2016-10" db="EMBL/GenBank/DDBJ databases">
        <authorList>
            <person name="Varghese N."/>
            <person name="Submissions S."/>
        </authorList>
    </citation>
    <scope>NUCLEOTIDE SEQUENCE [LARGE SCALE GENOMIC DNA]</scope>
    <source>
        <strain evidence="4">DSM 24740</strain>
    </source>
</reference>
<keyword evidence="1" id="KW-0472">Membrane</keyword>
<dbReference type="GO" id="GO:0004175">
    <property type="term" value="F:endopeptidase activity"/>
    <property type="evidence" value="ECO:0007669"/>
    <property type="project" value="UniProtKB-ARBA"/>
</dbReference>
<accession>A0A1H9MFG6</accession>
<feature type="transmembrane region" description="Helical" evidence="1">
    <location>
        <begin position="112"/>
        <end position="136"/>
    </location>
</feature>
<dbReference type="STRING" id="478744.SAMN05444359_12872"/>
<dbReference type="GO" id="GO:0080120">
    <property type="term" value="P:CAAX-box protein maturation"/>
    <property type="evidence" value="ECO:0007669"/>
    <property type="project" value="UniProtKB-ARBA"/>
</dbReference>